<evidence type="ECO:0000256" key="1">
    <source>
        <dbReference type="ARBA" id="ARBA00004141"/>
    </source>
</evidence>
<reference evidence="7" key="1">
    <citation type="submission" date="2023-07" db="EMBL/GenBank/DDBJ databases">
        <authorList>
            <consortium name="AG Swart"/>
            <person name="Singh M."/>
            <person name="Singh A."/>
            <person name="Seah K."/>
            <person name="Emmerich C."/>
        </authorList>
    </citation>
    <scope>NUCLEOTIDE SEQUENCE</scope>
    <source>
        <strain evidence="7">DP1</strain>
    </source>
</reference>
<dbReference type="Proteomes" id="UP001295684">
    <property type="component" value="Unassembled WGS sequence"/>
</dbReference>
<dbReference type="InterPro" id="IPR005178">
    <property type="entry name" value="Ostalpha/TMEM184C"/>
</dbReference>
<protein>
    <submittedName>
        <fullName evidence="7">Uncharacterized protein</fullName>
    </submittedName>
</protein>
<dbReference type="Pfam" id="PF03619">
    <property type="entry name" value="Solute_trans_a"/>
    <property type="match status" value="1"/>
</dbReference>
<feature type="transmembrane region" description="Helical" evidence="6">
    <location>
        <begin position="75"/>
        <end position="99"/>
    </location>
</feature>
<accession>A0AAD1UE22</accession>
<feature type="transmembrane region" description="Helical" evidence="6">
    <location>
        <begin position="440"/>
        <end position="460"/>
    </location>
</feature>
<organism evidence="7 8">
    <name type="scientific">Euplotes crassus</name>
    <dbReference type="NCBI Taxonomy" id="5936"/>
    <lineage>
        <taxon>Eukaryota</taxon>
        <taxon>Sar</taxon>
        <taxon>Alveolata</taxon>
        <taxon>Ciliophora</taxon>
        <taxon>Intramacronucleata</taxon>
        <taxon>Spirotrichea</taxon>
        <taxon>Hypotrichia</taxon>
        <taxon>Euplotida</taxon>
        <taxon>Euplotidae</taxon>
        <taxon>Moneuplotes</taxon>
    </lineage>
</organism>
<feature type="compositionally biased region" description="Polar residues" evidence="5">
    <location>
        <begin position="281"/>
        <end position="293"/>
    </location>
</feature>
<feature type="transmembrane region" description="Helical" evidence="6">
    <location>
        <begin position="45"/>
        <end position="69"/>
    </location>
</feature>
<gene>
    <name evidence="7" type="ORF">ECRASSUSDP1_LOCUS8825</name>
</gene>
<keyword evidence="4 6" id="KW-0472">Membrane</keyword>
<keyword evidence="8" id="KW-1185">Reference proteome</keyword>
<name>A0AAD1UE22_EUPCR</name>
<evidence type="ECO:0000313" key="7">
    <source>
        <dbReference type="EMBL" id="CAI2367538.1"/>
    </source>
</evidence>
<dbReference type="GO" id="GO:0016020">
    <property type="term" value="C:membrane"/>
    <property type="evidence" value="ECO:0007669"/>
    <property type="project" value="UniProtKB-SubCell"/>
</dbReference>
<evidence type="ECO:0000256" key="3">
    <source>
        <dbReference type="ARBA" id="ARBA00022989"/>
    </source>
</evidence>
<feature type="region of interest" description="Disordered" evidence="5">
    <location>
        <begin position="266"/>
        <end position="293"/>
    </location>
</feature>
<dbReference type="EMBL" id="CAMPGE010008650">
    <property type="protein sequence ID" value="CAI2367538.1"/>
    <property type="molecule type" value="Genomic_DNA"/>
</dbReference>
<evidence type="ECO:0000256" key="2">
    <source>
        <dbReference type="ARBA" id="ARBA00022692"/>
    </source>
</evidence>
<evidence type="ECO:0000313" key="8">
    <source>
        <dbReference type="Proteomes" id="UP001295684"/>
    </source>
</evidence>
<dbReference type="AlphaFoldDB" id="A0AAD1UE22"/>
<proteinExistence type="predicted"/>
<comment type="caution">
    <text evidence="7">The sequence shown here is derived from an EMBL/GenBank/DDBJ whole genome shotgun (WGS) entry which is preliminary data.</text>
</comment>
<feature type="transmembrane region" description="Helical" evidence="6">
    <location>
        <begin position="6"/>
        <end position="33"/>
    </location>
</feature>
<keyword evidence="3 6" id="KW-1133">Transmembrane helix</keyword>
<comment type="subcellular location">
    <subcellularLocation>
        <location evidence="1">Membrane</location>
        <topology evidence="1">Multi-pass membrane protein</topology>
    </subcellularLocation>
</comment>
<keyword evidence="2 6" id="KW-0812">Transmembrane</keyword>
<evidence type="ECO:0000256" key="4">
    <source>
        <dbReference type="ARBA" id="ARBA00023136"/>
    </source>
</evidence>
<feature type="transmembrane region" description="Helical" evidence="6">
    <location>
        <begin position="399"/>
        <end position="419"/>
    </location>
</feature>
<evidence type="ECO:0000256" key="5">
    <source>
        <dbReference type="SAM" id="MobiDB-lite"/>
    </source>
</evidence>
<feature type="transmembrane region" description="Helical" evidence="6">
    <location>
        <begin position="362"/>
        <end position="379"/>
    </location>
</feature>
<evidence type="ECO:0000256" key="6">
    <source>
        <dbReference type="SAM" id="Phobius"/>
    </source>
</evidence>
<sequence>MDETVLEVFCIGFLLFKILVSLGILSITVVTLVRRKYSIFLLEYPVVIIIVTPVIIMTCVSIGNIYIVINAYLNIIIEVYVGFCVFSFFQLLKNCLYFIHQISSLSEMYNQPSYNHDMKFNEERPQKEDHEYYYIFQAVQNRKPYRIPVNFTDRDPKYNKKRDKFMKESMLLDPIVRGNFISSYNSFDSLVDNPYVNYTPASNADAEELELMSFRDIESTNIGNYNRLNSSVQVETQQSPQISRIEQGGDVTKDCTGNLRVSSLMEPLLEQEEEEDEKSNRMNSSKNPASTCTSITLNSESAEPLSEFSDSLNPEDLFSTKFSPPQRAIDHCLISELRKIKIVPNLCCCFPVRKTLKTKPRIKSFICQSMAGIYCLWIVKPLLKIIEVISEKYIQEPFTVVVFRTMGFLVTIIGTYLILRYILTLNLGILKEYAIMKKFYLIKLFIIITMVQTSLFMLIIPDSEVSRNALYSIQLVELMFITYHTYQMYGS</sequence>